<sequence length="109" mass="12861">MKKKSPRLQLNIRLTPEQNELIKQKLEQTQISKTQLIIDSINNNPIYIIPNLEQTISQIKYLGNKVNELSNKIETKDENTEKLLQEIQQGCDEFWQLLKSLKQEKQKQV</sequence>
<evidence type="ECO:0000313" key="1">
    <source>
        <dbReference type="EMBL" id="STY70909.1"/>
    </source>
</evidence>
<dbReference type="InterPro" id="IPR053842">
    <property type="entry name" value="NikA-like"/>
</dbReference>
<reference evidence="1 2" key="1">
    <citation type="submission" date="2018-06" db="EMBL/GenBank/DDBJ databases">
        <authorList>
            <consortium name="Pathogen Informatics"/>
            <person name="Doyle S."/>
        </authorList>
    </citation>
    <scope>NUCLEOTIDE SEQUENCE [LARGE SCALE GENOMIC DNA]</scope>
    <source>
        <strain evidence="1 2">NCTC10571</strain>
    </source>
</reference>
<dbReference type="AlphaFoldDB" id="A0A378NTB9"/>
<gene>
    <name evidence="1" type="ORF">NCTC10571_01059</name>
</gene>
<dbReference type="RefSeq" id="WP_008538096.1">
    <property type="nucleotide sequence ID" value="NZ_UGPP01000001.1"/>
</dbReference>
<dbReference type="Pfam" id="PF21983">
    <property type="entry name" value="NikA-like"/>
    <property type="match status" value="1"/>
</dbReference>
<dbReference type="Proteomes" id="UP000255234">
    <property type="component" value="Unassembled WGS sequence"/>
</dbReference>
<name>A0A378NTB9_9FIRM</name>
<proteinExistence type="predicted"/>
<dbReference type="GeneID" id="62778459"/>
<organism evidence="1 2">
    <name type="scientific">Megamonas hypermegale</name>
    <dbReference type="NCBI Taxonomy" id="158847"/>
    <lineage>
        <taxon>Bacteria</taxon>
        <taxon>Bacillati</taxon>
        <taxon>Bacillota</taxon>
        <taxon>Negativicutes</taxon>
        <taxon>Selenomonadales</taxon>
        <taxon>Selenomonadaceae</taxon>
        <taxon>Megamonas</taxon>
    </lineage>
</organism>
<protein>
    <recommendedName>
        <fullName evidence="3">Plasmid mobilization relaxosome protein MobC</fullName>
    </recommendedName>
</protein>
<evidence type="ECO:0008006" key="3">
    <source>
        <dbReference type="Google" id="ProtNLM"/>
    </source>
</evidence>
<evidence type="ECO:0000313" key="2">
    <source>
        <dbReference type="Proteomes" id="UP000255234"/>
    </source>
</evidence>
<accession>A0A378NTB9</accession>
<dbReference type="EMBL" id="UGPP01000001">
    <property type="protein sequence ID" value="STY70909.1"/>
    <property type="molecule type" value="Genomic_DNA"/>
</dbReference>